<dbReference type="InterPro" id="IPR006116">
    <property type="entry name" value="NT_2-5OAS_ClassI-CCAase"/>
</dbReference>
<dbReference type="Gene3D" id="3.30.460.90">
    <property type="match status" value="1"/>
</dbReference>
<evidence type="ECO:0000256" key="1">
    <source>
        <dbReference type="ARBA" id="ARBA00023118"/>
    </source>
</evidence>
<dbReference type="RefSeq" id="WP_272471042.1">
    <property type="nucleotide sequence ID" value="NZ_JAMWMK010000148.1"/>
</dbReference>
<dbReference type="EMBL" id="JAMWMK010000148">
    <property type="protein sequence ID" value="MDC4249322.1"/>
    <property type="molecule type" value="Genomic_DNA"/>
</dbReference>
<gene>
    <name evidence="2" type="ORF">M3X98_15440</name>
</gene>
<dbReference type="Proteomes" id="UP001141166">
    <property type="component" value="Unassembled WGS sequence"/>
</dbReference>
<accession>A0A9X3XWL7</accession>
<protein>
    <submittedName>
        <fullName evidence="2">Nucleotidyltransferase</fullName>
    </submittedName>
</protein>
<dbReference type="SUPFAM" id="SSF81301">
    <property type="entry name" value="Nucleotidyltransferase"/>
    <property type="match status" value="1"/>
</dbReference>
<organism evidence="2 3">
    <name type="scientific">Enterococcus faecium</name>
    <name type="common">Streptococcus faecium</name>
    <dbReference type="NCBI Taxonomy" id="1352"/>
    <lineage>
        <taxon>Bacteria</taxon>
        <taxon>Bacillati</taxon>
        <taxon>Bacillota</taxon>
        <taxon>Bacilli</taxon>
        <taxon>Lactobacillales</taxon>
        <taxon>Enterococcaceae</taxon>
        <taxon>Enterococcus</taxon>
    </lineage>
</organism>
<dbReference type="CDD" id="cd05400">
    <property type="entry name" value="NT_2-5OAS_ClassI-CCAase"/>
    <property type="match status" value="1"/>
</dbReference>
<geneLocation type="plasmid" evidence="2">
    <name>p4</name>
</geneLocation>
<dbReference type="GO" id="GO:0016779">
    <property type="term" value="F:nucleotidyltransferase activity"/>
    <property type="evidence" value="ECO:0007669"/>
    <property type="project" value="InterPro"/>
</dbReference>
<evidence type="ECO:0000313" key="3">
    <source>
        <dbReference type="Proteomes" id="UP001141166"/>
    </source>
</evidence>
<dbReference type="AlphaFoldDB" id="A0A9X3XWL7"/>
<reference evidence="2" key="1">
    <citation type="submission" date="2022-05" db="EMBL/GenBank/DDBJ databases">
        <title>Draft genome sequences of Clostridium perfringens strains isolated from Peru.</title>
        <authorList>
            <person name="Hurtado R."/>
            <person name="Lima L."/>
            <person name="Sousa T."/>
            <person name="Jaiswal A.K."/>
            <person name="Tiwari S."/>
            <person name="Maturrano L."/>
            <person name="Brenig B."/>
            <person name="Azevedo V."/>
        </authorList>
    </citation>
    <scope>NUCLEOTIDE SEQUENCE</scope>
    <source>
        <strain evidence="2">CP4</strain>
        <plasmid evidence="2">p4</plasmid>
    </source>
</reference>
<sequence length="335" mass="39001">MTKNINTAFSNFMKNFVNLDSDRTSKARSSRNWLIDQINSIESKNTDFPKLYKDKNIFFGSFARNTKIRELDDIDLMICLSANGTTYNEYSNYTNNIELNVPDSYATLKDLCHDNSNRLNSTKVINRFKKYINTVPQYSSAEIHKNMEALTLKLSSYEWNFDIVPCFFTSEDSQGKTYYIIPDGNGYWKKTDPRIDRDNITTLNQSLNGNLLNVIRLIKYWNREKTIGIDSSYLLETMLINFYSQSNSSCGTFVDIEFVSALYYLKSAILNDVQDLKGIQGNLNNYNFLERLNISSSIEKYYNLSLKAREYESTDIEKCFKKWKEILGGNFPDYE</sequence>
<dbReference type="InterPro" id="IPR043519">
    <property type="entry name" value="NT_sf"/>
</dbReference>
<comment type="caution">
    <text evidence="2">The sequence shown here is derived from an EMBL/GenBank/DDBJ whole genome shotgun (WGS) entry which is preliminary data.</text>
</comment>
<dbReference type="GO" id="GO:0051607">
    <property type="term" value="P:defense response to virus"/>
    <property type="evidence" value="ECO:0007669"/>
    <property type="project" value="UniProtKB-KW"/>
</dbReference>
<proteinExistence type="predicted"/>
<keyword evidence="2" id="KW-0614">Plasmid</keyword>
<evidence type="ECO:0000313" key="2">
    <source>
        <dbReference type="EMBL" id="MDC4249322.1"/>
    </source>
</evidence>
<name>A0A9X3XWL7_ENTFC</name>
<keyword evidence="1" id="KW-0051">Antiviral defense</keyword>